<dbReference type="GO" id="GO:0006935">
    <property type="term" value="P:chemotaxis"/>
    <property type="evidence" value="ECO:0007669"/>
    <property type="project" value="InterPro"/>
</dbReference>
<dbReference type="Gene3D" id="1.10.287.950">
    <property type="entry name" value="Methyl-accepting chemotaxis protein"/>
    <property type="match status" value="1"/>
</dbReference>
<protein>
    <submittedName>
        <fullName evidence="6">Methyl-accepting chemotaxis protein</fullName>
    </submittedName>
</protein>
<feature type="transmembrane region" description="Helical" evidence="4">
    <location>
        <begin position="188"/>
        <end position="207"/>
    </location>
</feature>
<dbReference type="InterPro" id="IPR004090">
    <property type="entry name" value="Chemotax_Me-accpt_rcpt"/>
</dbReference>
<evidence type="ECO:0000313" key="6">
    <source>
        <dbReference type="EMBL" id="AFL68045.1"/>
    </source>
</evidence>
<dbReference type="Pfam" id="PF00015">
    <property type="entry name" value="MCPsignal"/>
    <property type="match status" value="1"/>
</dbReference>
<dbReference type="InterPro" id="IPR024478">
    <property type="entry name" value="HlyB_4HB_MCP"/>
</dbReference>
<dbReference type="AlphaFoldDB" id="I3XVS1"/>
<keyword evidence="4" id="KW-1133">Transmembrane helix</keyword>
<dbReference type="STRING" id="760154.Sulba_0740"/>
<keyword evidence="4" id="KW-0472">Membrane</keyword>
<dbReference type="OrthoDB" id="5337941at2"/>
<evidence type="ECO:0000256" key="2">
    <source>
        <dbReference type="ARBA" id="ARBA00029447"/>
    </source>
</evidence>
<accession>I3XVS1</accession>
<organism evidence="6 7">
    <name type="scientific">Sulfurospirillum barnesii (strain ATCC 700032 / DSM 10660 / SES-3)</name>
    <dbReference type="NCBI Taxonomy" id="760154"/>
    <lineage>
        <taxon>Bacteria</taxon>
        <taxon>Pseudomonadati</taxon>
        <taxon>Campylobacterota</taxon>
        <taxon>Epsilonproteobacteria</taxon>
        <taxon>Campylobacterales</taxon>
        <taxon>Sulfurospirillaceae</taxon>
        <taxon>Sulfurospirillum</taxon>
    </lineage>
</organism>
<evidence type="ECO:0000256" key="3">
    <source>
        <dbReference type="PROSITE-ProRule" id="PRU00284"/>
    </source>
</evidence>
<evidence type="ECO:0000256" key="4">
    <source>
        <dbReference type="SAM" id="Phobius"/>
    </source>
</evidence>
<sequence length="537" mass="60485">MTLSRQLLVMLISAILGASIIFGISLMKMDQIYTTTTSCQQTTLPSVLLLDDMQRGFYRIRLLLWEHIGTEVSNKEEIKVLDERYATYRREFETNLKNYALFASDDKDKEIYEKEKQLYAIYIAMADKVLQLSREDKKAEAKNFMLKNRKMSRNLTDTIDEQMTYNKTASENNALLAQETKYHARLQMIGIILLVVILTTMLSYLIYKNIMQGVYLIHNSISHFVKDKNLKFRIDYAKNNEIKEIVESFNDLIITLEHTITDAKHASNENASVSHELSTTSMEIGKNAEQSSRIVEEAISEIETVKRFVQQTAKLSESMKEEIGDAGYKLNCAKEEMMALRHEVDRATLAETTLAGQLEQMSQDAEQVKQILTVISEIADQTNLLALNAAIEAARAGEHGRGFAVVADEVRKLAERTQTSLTEINATINVIVQSIVNASSQMSQNAKNIQHLLVVSNAVESTIVDTSEVMQKSIVAVSESTQHSQKIATDTDKIVDRVANINTLTSHNARSVEEIASAADHLSRLAETLNSKLLQFQ</sequence>
<dbReference type="Proteomes" id="UP000006176">
    <property type="component" value="Chromosome"/>
</dbReference>
<dbReference type="KEGG" id="sba:Sulba_0740"/>
<dbReference type="SMART" id="SM00283">
    <property type="entry name" value="MA"/>
    <property type="match status" value="1"/>
</dbReference>
<dbReference type="PANTHER" id="PTHR32089:SF112">
    <property type="entry name" value="LYSOZYME-LIKE PROTEIN-RELATED"/>
    <property type="match status" value="1"/>
</dbReference>
<dbReference type="HOGENOM" id="CLU_460565_0_0_7"/>
<dbReference type="RefSeq" id="WP_014768925.1">
    <property type="nucleotide sequence ID" value="NC_018002.1"/>
</dbReference>
<reference evidence="6 7" key="1">
    <citation type="submission" date="2012-06" db="EMBL/GenBank/DDBJ databases">
        <title>Complete sequence of Sulfurospirillum barnesii SES-3.</title>
        <authorList>
            <consortium name="US DOE Joint Genome Institute"/>
            <person name="Lucas S."/>
            <person name="Han J."/>
            <person name="Lapidus A."/>
            <person name="Cheng J.-F."/>
            <person name="Goodwin L."/>
            <person name="Pitluck S."/>
            <person name="Peters L."/>
            <person name="Ovchinnikova G."/>
            <person name="Lu M."/>
            <person name="Detter J.C."/>
            <person name="Han C."/>
            <person name="Tapia R."/>
            <person name="Land M."/>
            <person name="Hauser L."/>
            <person name="Kyrpides N."/>
            <person name="Ivanova N."/>
            <person name="Pagani I."/>
            <person name="Stolz J."/>
            <person name="Arkin A."/>
            <person name="Dehal P."/>
            <person name="Oremland R."/>
            <person name="Saltikov C."/>
            <person name="Basu P."/>
            <person name="Hollibaugh J."/>
            <person name="Newman D."/>
            <person name="Stolyar S."/>
            <person name="Hazen T."/>
            <person name="Woyke T."/>
        </authorList>
    </citation>
    <scope>NUCLEOTIDE SEQUENCE [LARGE SCALE GENOMIC DNA]</scope>
    <source>
        <strain evidence="7">ATCC 700032 / DSM 10660 / SES-3</strain>
    </source>
</reference>
<dbReference type="eggNOG" id="COG0840">
    <property type="taxonomic scope" value="Bacteria"/>
</dbReference>
<feature type="transmembrane region" description="Helical" evidence="4">
    <location>
        <begin position="6"/>
        <end position="27"/>
    </location>
</feature>
<dbReference type="GO" id="GO:0016020">
    <property type="term" value="C:membrane"/>
    <property type="evidence" value="ECO:0007669"/>
    <property type="project" value="InterPro"/>
</dbReference>
<keyword evidence="1 3" id="KW-0807">Transducer</keyword>
<dbReference type="SUPFAM" id="SSF58104">
    <property type="entry name" value="Methyl-accepting chemotaxis protein (MCP) signaling domain"/>
    <property type="match status" value="1"/>
</dbReference>
<evidence type="ECO:0000313" key="7">
    <source>
        <dbReference type="Proteomes" id="UP000006176"/>
    </source>
</evidence>
<dbReference type="GO" id="GO:0004888">
    <property type="term" value="F:transmembrane signaling receptor activity"/>
    <property type="evidence" value="ECO:0007669"/>
    <property type="project" value="InterPro"/>
</dbReference>
<feature type="domain" description="Methyl-accepting transducer" evidence="5">
    <location>
        <begin position="266"/>
        <end position="523"/>
    </location>
</feature>
<dbReference type="PANTHER" id="PTHR32089">
    <property type="entry name" value="METHYL-ACCEPTING CHEMOTAXIS PROTEIN MCPB"/>
    <property type="match status" value="1"/>
</dbReference>
<keyword evidence="7" id="KW-1185">Reference proteome</keyword>
<evidence type="ECO:0000259" key="5">
    <source>
        <dbReference type="PROSITE" id="PS50111"/>
    </source>
</evidence>
<dbReference type="EMBL" id="CP003333">
    <property type="protein sequence ID" value="AFL68045.1"/>
    <property type="molecule type" value="Genomic_DNA"/>
</dbReference>
<dbReference type="InterPro" id="IPR004089">
    <property type="entry name" value="MCPsignal_dom"/>
</dbReference>
<keyword evidence="4" id="KW-0812">Transmembrane</keyword>
<name>I3XVS1_SULBS</name>
<dbReference type="PRINTS" id="PR00260">
    <property type="entry name" value="CHEMTRNSDUCR"/>
</dbReference>
<evidence type="ECO:0000256" key="1">
    <source>
        <dbReference type="ARBA" id="ARBA00023224"/>
    </source>
</evidence>
<comment type="similarity">
    <text evidence="2">Belongs to the methyl-accepting chemotaxis (MCP) protein family.</text>
</comment>
<proteinExistence type="inferred from homology"/>
<dbReference type="PROSITE" id="PS50111">
    <property type="entry name" value="CHEMOTAXIS_TRANSDUC_2"/>
    <property type="match status" value="1"/>
</dbReference>
<dbReference type="Pfam" id="PF12729">
    <property type="entry name" value="4HB_MCP_1"/>
    <property type="match status" value="1"/>
</dbReference>
<dbReference type="PATRIC" id="fig|760154.4.peg.737"/>
<dbReference type="GO" id="GO:0007165">
    <property type="term" value="P:signal transduction"/>
    <property type="evidence" value="ECO:0007669"/>
    <property type="project" value="UniProtKB-KW"/>
</dbReference>
<gene>
    <name evidence="6" type="ordered locus">Sulba_0740</name>
</gene>